<dbReference type="InterPro" id="IPR025943">
    <property type="entry name" value="Sigma_54_int_dom_ATP-bd_2"/>
</dbReference>
<dbReference type="eggNOG" id="COG0457">
    <property type="taxonomic scope" value="Bacteria"/>
</dbReference>
<evidence type="ECO:0000256" key="4">
    <source>
        <dbReference type="ARBA" id="ARBA00023125"/>
    </source>
</evidence>
<dbReference type="InterPro" id="IPR025944">
    <property type="entry name" value="Sigma_54_int_dom_CS"/>
</dbReference>
<accession>C0QC42</accession>
<dbReference type="InterPro" id="IPR029016">
    <property type="entry name" value="GAF-like_dom_sf"/>
</dbReference>
<dbReference type="Gene3D" id="1.10.8.60">
    <property type="match status" value="1"/>
</dbReference>
<dbReference type="PANTHER" id="PTHR32071:SF117">
    <property type="entry name" value="PTS-DEPENDENT DIHYDROXYACETONE KINASE OPERON REGULATORY PROTEIN-RELATED"/>
    <property type="match status" value="1"/>
</dbReference>
<dbReference type="AlphaFoldDB" id="C0QC42"/>
<name>C0QC42_DESAH</name>
<dbReference type="Pfam" id="PF00158">
    <property type="entry name" value="Sigma54_activat"/>
    <property type="match status" value="1"/>
</dbReference>
<reference evidence="8 9" key="1">
    <citation type="journal article" date="2009" name="Environ. Microbiol.">
        <title>Genome sequence of Desulfobacterium autotrophicum HRM2, a marine sulfate reducer oxidizing organic carbon completely to carbon dioxide.</title>
        <authorList>
            <person name="Strittmatter A.W."/>
            <person name="Liesegang H."/>
            <person name="Rabus R."/>
            <person name="Decker I."/>
            <person name="Amann J."/>
            <person name="Andres S."/>
            <person name="Henne A."/>
            <person name="Fricke W.F."/>
            <person name="Martinez-Arias R."/>
            <person name="Bartels D."/>
            <person name="Goesmann A."/>
            <person name="Krause L."/>
            <person name="Puehler A."/>
            <person name="Klenk H.P."/>
            <person name="Richter M."/>
            <person name="Schuler M."/>
            <person name="Gloeckner F.O."/>
            <person name="Meyerdierks A."/>
            <person name="Gottschalk G."/>
            <person name="Amann R."/>
        </authorList>
    </citation>
    <scope>NUCLEOTIDE SEQUENCE [LARGE SCALE GENOMIC DNA]</scope>
    <source>
        <strain evidence="9">ATCC 43914 / DSM 3382 / HRM2</strain>
    </source>
</reference>
<keyword evidence="4" id="KW-0238">DNA-binding</keyword>
<evidence type="ECO:0000313" key="9">
    <source>
        <dbReference type="Proteomes" id="UP000000442"/>
    </source>
</evidence>
<proteinExistence type="predicted"/>
<dbReference type="PROSITE" id="PS00676">
    <property type="entry name" value="SIGMA54_INTERACT_2"/>
    <property type="match status" value="1"/>
</dbReference>
<dbReference type="Proteomes" id="UP000000442">
    <property type="component" value="Chromosome"/>
</dbReference>
<dbReference type="CDD" id="cd00009">
    <property type="entry name" value="AAA"/>
    <property type="match status" value="1"/>
</dbReference>
<dbReference type="Gene3D" id="3.40.50.300">
    <property type="entry name" value="P-loop containing nucleotide triphosphate hydrolases"/>
    <property type="match status" value="1"/>
</dbReference>
<dbReference type="FunFam" id="3.40.50.300:FF:000006">
    <property type="entry name" value="DNA-binding transcriptional regulator NtrC"/>
    <property type="match status" value="1"/>
</dbReference>
<dbReference type="InterPro" id="IPR027417">
    <property type="entry name" value="P-loop_NTPase"/>
</dbReference>
<dbReference type="InterPro" id="IPR009057">
    <property type="entry name" value="Homeodomain-like_sf"/>
</dbReference>
<dbReference type="Gene3D" id="1.25.40.10">
    <property type="entry name" value="Tetratricopeptide repeat domain"/>
    <property type="match status" value="1"/>
</dbReference>
<dbReference type="KEGG" id="dat:HRM2_40010"/>
<evidence type="ECO:0000256" key="3">
    <source>
        <dbReference type="ARBA" id="ARBA00023015"/>
    </source>
</evidence>
<evidence type="ECO:0000256" key="5">
    <source>
        <dbReference type="ARBA" id="ARBA00023159"/>
    </source>
</evidence>
<dbReference type="InterPro" id="IPR011990">
    <property type="entry name" value="TPR-like_helical_dom_sf"/>
</dbReference>
<dbReference type="Gene3D" id="1.10.10.60">
    <property type="entry name" value="Homeodomain-like"/>
    <property type="match status" value="1"/>
</dbReference>
<organism evidence="8 9">
    <name type="scientific">Desulforapulum autotrophicum (strain ATCC 43914 / DSM 3382 / VKM B-1955 / HRM2)</name>
    <name type="common">Desulfobacterium autotrophicum</name>
    <dbReference type="NCBI Taxonomy" id="177437"/>
    <lineage>
        <taxon>Bacteria</taxon>
        <taxon>Pseudomonadati</taxon>
        <taxon>Thermodesulfobacteriota</taxon>
        <taxon>Desulfobacteria</taxon>
        <taxon>Desulfobacterales</taxon>
        <taxon>Desulfobacteraceae</taxon>
        <taxon>Desulforapulum</taxon>
    </lineage>
</organism>
<dbReference type="InterPro" id="IPR003593">
    <property type="entry name" value="AAA+_ATPase"/>
</dbReference>
<dbReference type="Gene3D" id="3.30.450.40">
    <property type="match status" value="1"/>
</dbReference>
<keyword evidence="5" id="KW-0010">Activator</keyword>
<keyword evidence="3" id="KW-0805">Transcription regulation</keyword>
<dbReference type="InterPro" id="IPR002078">
    <property type="entry name" value="Sigma_54_int"/>
</dbReference>
<dbReference type="RefSeq" id="WP_015905794.1">
    <property type="nucleotide sequence ID" value="NC_012108.1"/>
</dbReference>
<evidence type="ECO:0000259" key="7">
    <source>
        <dbReference type="PROSITE" id="PS50045"/>
    </source>
</evidence>
<evidence type="ECO:0000256" key="1">
    <source>
        <dbReference type="ARBA" id="ARBA00022741"/>
    </source>
</evidence>
<dbReference type="Pfam" id="PF25601">
    <property type="entry name" value="AAA_lid_14"/>
    <property type="match status" value="1"/>
</dbReference>
<dbReference type="SUPFAM" id="SSF48452">
    <property type="entry name" value="TPR-like"/>
    <property type="match status" value="2"/>
</dbReference>
<keyword evidence="2" id="KW-0067">ATP-binding</keyword>
<gene>
    <name evidence="8" type="ordered locus">HRM2_40010</name>
</gene>
<evidence type="ECO:0000256" key="6">
    <source>
        <dbReference type="ARBA" id="ARBA00023163"/>
    </source>
</evidence>
<dbReference type="EMBL" id="CP001087">
    <property type="protein sequence ID" value="ACN17059.1"/>
    <property type="molecule type" value="Genomic_DNA"/>
</dbReference>
<dbReference type="PROSITE" id="PS00675">
    <property type="entry name" value="SIGMA54_INTERACT_1"/>
    <property type="match status" value="1"/>
</dbReference>
<dbReference type="GO" id="GO:0005524">
    <property type="term" value="F:ATP binding"/>
    <property type="evidence" value="ECO:0007669"/>
    <property type="project" value="UniProtKB-KW"/>
</dbReference>
<dbReference type="PROSITE" id="PS50045">
    <property type="entry name" value="SIGMA54_INTERACT_4"/>
    <property type="match status" value="1"/>
</dbReference>
<dbReference type="SMART" id="SM00382">
    <property type="entry name" value="AAA"/>
    <property type="match status" value="1"/>
</dbReference>
<keyword evidence="6" id="KW-0804">Transcription</keyword>
<dbReference type="PROSITE" id="PS00688">
    <property type="entry name" value="SIGMA54_INTERACT_3"/>
    <property type="match status" value="1"/>
</dbReference>
<dbReference type="eggNOG" id="COG3829">
    <property type="taxonomic scope" value="Bacteria"/>
</dbReference>
<sequence>MKPDKFPLGIESETNETISNDSIVKRHLDSGAYTLSFQQLDKILSSMVTNPPSKDRDVLFISISLEFAGICFALGKGFQQLNAYLQDALQASDRIGDRRSRAMINLHLGRLFYFSEQRDKAMEAFSAGKTEVDALGDDDISLQASELIGLFYFIQGHFKEAEVYFEQATRSFELGQYGHSGPMWLSYCYIFLGHFNRAIGTLDYYRRVAQENGNKPLATTLRAVLGICLVKIKKLKEATFHLSGALQEAIQQKNDFAVYFARGGLAFHHMTEGRLADAREWMNTAMTSGAKLGLVKQYASPFVLEIIYEFHRHGLAPIPDFSFESEVERICQEPNIHLIGVALRLKAMDGLIQGEELGIVRSKLQQSEKYLVISGDPVQLAKTRIEIARLSIKQGSQPQARHMAQKAWKGLAGYGDIFFPDDLQHLLGVENGRDPDLKEPETMLQRFTEMIDELVLSNDLNELLTHTVKATNRFLGAERGGVFWFEDKKTPRLIAAHNLFESDINNKTFRSSLELIFKAFHDNTPLIKHCKVVETLVGRTKAMLAVPFEVKGTAKGILYHDNAYIDDCFSYFNKNELAGMASYLSKYVNHLLNLTRRIEEKTSKNYTRLGEISGENIIYQSLIMKKKLKQVDKIAGTDSTVLILGETGVGKELIARRIHERSLRKDYPLVVVDPTSIPETLIESELFGHEKGAFTGADKQRTGRVELAHKGTLFIDEVGEIPLSIQVKLLRALQEKTIVRLGGSTTIHSDFRLIAATNRDLQKEVAKGNFREDLFYRLNVIPIEIPPLRKRGEDILLIAEYFLKKFRMKYNFPTIEFTPENKVMLIEYNWPGNIRELNNIIERAVLLSEEDQLEIELKTKNNSSHPDDFFRDRPSLDEMQRRYIGTVLEECNGQIGGPGGAAERLGMKRTSLYARMRTLGMR</sequence>
<dbReference type="GO" id="GO:0003677">
    <property type="term" value="F:DNA binding"/>
    <property type="evidence" value="ECO:0007669"/>
    <property type="project" value="UniProtKB-KW"/>
</dbReference>
<dbReference type="GO" id="GO:0006355">
    <property type="term" value="P:regulation of DNA-templated transcription"/>
    <property type="evidence" value="ECO:0007669"/>
    <property type="project" value="InterPro"/>
</dbReference>
<keyword evidence="1" id="KW-0547">Nucleotide-binding</keyword>
<dbReference type="SUPFAM" id="SSF55781">
    <property type="entry name" value="GAF domain-like"/>
    <property type="match status" value="1"/>
</dbReference>
<dbReference type="STRING" id="177437.HRM2_40010"/>
<dbReference type="PANTHER" id="PTHR32071">
    <property type="entry name" value="TRANSCRIPTIONAL REGULATORY PROTEIN"/>
    <property type="match status" value="1"/>
</dbReference>
<dbReference type="SUPFAM" id="SSF52540">
    <property type="entry name" value="P-loop containing nucleoside triphosphate hydrolases"/>
    <property type="match status" value="1"/>
</dbReference>
<dbReference type="InterPro" id="IPR058031">
    <property type="entry name" value="AAA_lid_NorR"/>
</dbReference>
<feature type="domain" description="Sigma-54 factor interaction" evidence="7">
    <location>
        <begin position="617"/>
        <end position="846"/>
    </location>
</feature>
<evidence type="ECO:0000313" key="8">
    <source>
        <dbReference type="EMBL" id="ACN17059.1"/>
    </source>
</evidence>
<dbReference type="HOGENOM" id="CLU_010805_0_0_7"/>
<dbReference type="InterPro" id="IPR025662">
    <property type="entry name" value="Sigma_54_int_dom_ATP-bd_1"/>
</dbReference>
<dbReference type="OrthoDB" id="5465448at2"/>
<evidence type="ECO:0000256" key="2">
    <source>
        <dbReference type="ARBA" id="ARBA00022840"/>
    </source>
</evidence>
<protein>
    <submittedName>
        <fullName evidence="8">Transcriptional activator</fullName>
    </submittedName>
</protein>
<dbReference type="SUPFAM" id="SSF46689">
    <property type="entry name" value="Homeodomain-like"/>
    <property type="match status" value="1"/>
</dbReference>
<keyword evidence="9" id="KW-1185">Reference proteome</keyword>